<organism evidence="2">
    <name type="scientific">viral metagenome</name>
    <dbReference type="NCBI Taxonomy" id="1070528"/>
    <lineage>
        <taxon>unclassified sequences</taxon>
        <taxon>metagenomes</taxon>
        <taxon>organismal metagenomes</taxon>
    </lineage>
</organism>
<accession>A0A6C0BXS7</accession>
<proteinExistence type="predicted"/>
<evidence type="ECO:0000256" key="1">
    <source>
        <dbReference type="SAM" id="Phobius"/>
    </source>
</evidence>
<evidence type="ECO:0000313" key="2">
    <source>
        <dbReference type="EMBL" id="QHS96349.1"/>
    </source>
</evidence>
<protein>
    <submittedName>
        <fullName evidence="2">Uncharacterized protein</fullName>
    </submittedName>
</protein>
<name>A0A6C0BXS7_9ZZZZ</name>
<sequence length="108" mass="12455">MAARDYLGEHINPHLTEPGVKFYMTETLKICNVSKHKYFNIIFNVTTFVGLLLVIGGILYYRYKGLPSQEEKLEKSNQKKTYILGKIQAMQKMQQNNSLDLITNLAIK</sequence>
<keyword evidence="1" id="KW-1133">Transmembrane helix</keyword>
<feature type="transmembrane region" description="Helical" evidence="1">
    <location>
        <begin position="38"/>
        <end position="61"/>
    </location>
</feature>
<dbReference type="EMBL" id="MN739271">
    <property type="protein sequence ID" value="QHS96349.1"/>
    <property type="molecule type" value="Genomic_DNA"/>
</dbReference>
<dbReference type="AlphaFoldDB" id="A0A6C0BXS7"/>
<keyword evidence="1" id="KW-0472">Membrane</keyword>
<keyword evidence="1" id="KW-0812">Transmembrane</keyword>
<reference evidence="2" key="1">
    <citation type="journal article" date="2020" name="Nature">
        <title>Giant virus diversity and host interactions through global metagenomics.</title>
        <authorList>
            <person name="Schulz F."/>
            <person name="Roux S."/>
            <person name="Paez-Espino D."/>
            <person name="Jungbluth S."/>
            <person name="Walsh D.A."/>
            <person name="Denef V.J."/>
            <person name="McMahon K.D."/>
            <person name="Konstantinidis K.T."/>
            <person name="Eloe-Fadrosh E.A."/>
            <person name="Kyrpides N.C."/>
            <person name="Woyke T."/>
        </authorList>
    </citation>
    <scope>NUCLEOTIDE SEQUENCE</scope>
    <source>
        <strain evidence="2">GVMAG-M-3300020166-18</strain>
    </source>
</reference>